<keyword evidence="2" id="KW-0812">Transmembrane</keyword>
<feature type="compositionally biased region" description="Low complexity" evidence="1">
    <location>
        <begin position="415"/>
        <end position="426"/>
    </location>
</feature>
<accession>A0AA37V2H3</accession>
<feature type="region of interest" description="Disordered" evidence="1">
    <location>
        <begin position="256"/>
        <end position="305"/>
    </location>
</feature>
<sequence>MGLQTLDVVIGLVFMYVLLSLACTTLNELVAQWMNSRADTLEEGLHKLFTGRSLTRAWTWRRQAVPQAPTDAKEEERDAENAKLLLDKFWEHPIIRALRQKRRRPFALLGTEDAASYIPVTAFSTAFFHVVAPTATTCRELVALLDGLPPQIAEPLRAFANEGGELADVQRRVQRWYQDVMERVSGLYKRKTQLRILVLSALLTVLAHADTLRIARALAESAALRAVVVAQAESLASMSPAALGIDTSTVARADTAGSAGGGVTGRPNAAGRPEEPPLPAPVTGAAAKKPERPTTPAATEPAAGISPDGAISLAATRRLQMIRRTLDSLNMLGVPLGWPPLPRAVRARIDADTSWKPRALLVATYRAGDVLLSLPGLALTTLAVSLGAPFWFDMLNKVINIRAAGRAPEEHPKSPAGAPPARGTTA</sequence>
<organism evidence="3 4">
    <name type="scientific">Roseisolibacter agri</name>
    <dbReference type="NCBI Taxonomy" id="2014610"/>
    <lineage>
        <taxon>Bacteria</taxon>
        <taxon>Pseudomonadati</taxon>
        <taxon>Gemmatimonadota</taxon>
        <taxon>Gemmatimonadia</taxon>
        <taxon>Gemmatimonadales</taxon>
        <taxon>Gemmatimonadaceae</taxon>
        <taxon>Roseisolibacter</taxon>
    </lineage>
</organism>
<name>A0AA37V2H3_9BACT</name>
<evidence type="ECO:0000256" key="1">
    <source>
        <dbReference type="SAM" id="MobiDB-lite"/>
    </source>
</evidence>
<dbReference type="EMBL" id="BRXS01000007">
    <property type="protein sequence ID" value="GLC27805.1"/>
    <property type="molecule type" value="Genomic_DNA"/>
</dbReference>
<evidence type="ECO:0000256" key="2">
    <source>
        <dbReference type="SAM" id="Phobius"/>
    </source>
</evidence>
<feature type="region of interest" description="Disordered" evidence="1">
    <location>
        <begin position="406"/>
        <end position="426"/>
    </location>
</feature>
<comment type="caution">
    <text evidence="3">The sequence shown here is derived from an EMBL/GenBank/DDBJ whole genome shotgun (WGS) entry which is preliminary data.</text>
</comment>
<keyword evidence="4" id="KW-1185">Reference proteome</keyword>
<dbReference type="AlphaFoldDB" id="A0AA37V2H3"/>
<feature type="compositionally biased region" description="Low complexity" evidence="1">
    <location>
        <begin position="294"/>
        <end position="303"/>
    </location>
</feature>
<evidence type="ECO:0000313" key="4">
    <source>
        <dbReference type="Proteomes" id="UP001161325"/>
    </source>
</evidence>
<keyword evidence="2" id="KW-0472">Membrane</keyword>
<feature type="transmembrane region" description="Helical" evidence="2">
    <location>
        <begin position="370"/>
        <end position="392"/>
    </location>
</feature>
<gene>
    <name evidence="3" type="ORF">rosag_43180</name>
</gene>
<dbReference type="Proteomes" id="UP001161325">
    <property type="component" value="Unassembled WGS sequence"/>
</dbReference>
<protein>
    <submittedName>
        <fullName evidence="3">Uncharacterized protein</fullName>
    </submittedName>
</protein>
<reference evidence="3" key="1">
    <citation type="submission" date="2022-08" db="EMBL/GenBank/DDBJ databases">
        <title>Draft genome sequencing of Roseisolibacter agri AW1220.</title>
        <authorList>
            <person name="Tobiishi Y."/>
            <person name="Tonouchi A."/>
        </authorList>
    </citation>
    <scope>NUCLEOTIDE SEQUENCE</scope>
    <source>
        <strain evidence="3">AW1220</strain>
    </source>
</reference>
<proteinExistence type="predicted"/>
<evidence type="ECO:0000313" key="3">
    <source>
        <dbReference type="EMBL" id="GLC27805.1"/>
    </source>
</evidence>
<feature type="transmembrane region" description="Helical" evidence="2">
    <location>
        <begin position="6"/>
        <end position="27"/>
    </location>
</feature>
<keyword evidence="2" id="KW-1133">Transmembrane helix</keyword>
<dbReference type="RefSeq" id="WP_284352235.1">
    <property type="nucleotide sequence ID" value="NZ_BRXS01000007.1"/>
</dbReference>